<feature type="compositionally biased region" description="Polar residues" evidence="11">
    <location>
        <begin position="155"/>
        <end position="170"/>
    </location>
</feature>
<dbReference type="PANTHER" id="PTHR45940:SF13">
    <property type="entry name" value="WUSCHEL-RELATED HOMEOBOX 1"/>
    <property type="match status" value="1"/>
</dbReference>
<keyword evidence="2" id="KW-0217">Developmental protein</keyword>
<dbReference type="GO" id="GO:0099402">
    <property type="term" value="P:plant organ development"/>
    <property type="evidence" value="ECO:0007669"/>
    <property type="project" value="InterPro"/>
</dbReference>
<evidence type="ECO:0000256" key="6">
    <source>
        <dbReference type="ARBA" id="ARBA00023163"/>
    </source>
</evidence>
<feature type="region of interest" description="Disordered" evidence="11">
    <location>
        <begin position="1"/>
        <end position="39"/>
    </location>
</feature>
<dbReference type="GO" id="GO:0003677">
    <property type="term" value="F:DNA binding"/>
    <property type="evidence" value="ECO:0007669"/>
    <property type="project" value="UniProtKB-UniRule"/>
</dbReference>
<dbReference type="AlphaFoldDB" id="A0A067FBD5"/>
<dbReference type="SUPFAM" id="SSF46689">
    <property type="entry name" value="Homeodomain-like"/>
    <property type="match status" value="1"/>
</dbReference>
<keyword evidence="4 9" id="KW-0238">DNA-binding</keyword>
<accession>A0A067FBD5</accession>
<dbReference type="Gene3D" id="1.10.10.60">
    <property type="entry name" value="Homeodomain-like"/>
    <property type="match status" value="1"/>
</dbReference>
<reference evidence="13 14" key="1">
    <citation type="submission" date="2014-04" db="EMBL/GenBank/DDBJ databases">
        <authorList>
            <consortium name="International Citrus Genome Consortium"/>
            <person name="Gmitter F."/>
            <person name="Chen C."/>
            <person name="Farmerie W."/>
            <person name="Harkins T."/>
            <person name="Desany B."/>
            <person name="Mohiuddin M."/>
            <person name="Kodira C."/>
            <person name="Borodovsky M."/>
            <person name="Lomsadze A."/>
            <person name="Burns P."/>
            <person name="Jenkins J."/>
            <person name="Prochnik S."/>
            <person name="Shu S."/>
            <person name="Chapman J."/>
            <person name="Pitluck S."/>
            <person name="Schmutz J."/>
            <person name="Rokhsar D."/>
        </authorList>
    </citation>
    <scope>NUCLEOTIDE SEQUENCE</scope>
</reference>
<feature type="domain" description="Homeobox" evidence="12">
    <location>
        <begin position="83"/>
        <end position="148"/>
    </location>
</feature>
<evidence type="ECO:0000256" key="11">
    <source>
        <dbReference type="SAM" id="MobiDB-lite"/>
    </source>
</evidence>
<evidence type="ECO:0000313" key="14">
    <source>
        <dbReference type="Proteomes" id="UP000027120"/>
    </source>
</evidence>
<dbReference type="EMBL" id="KK784906">
    <property type="protein sequence ID" value="KDO64638.1"/>
    <property type="molecule type" value="Genomic_DNA"/>
</dbReference>
<evidence type="ECO:0000259" key="12">
    <source>
        <dbReference type="PROSITE" id="PS50071"/>
    </source>
</evidence>
<evidence type="ECO:0000256" key="2">
    <source>
        <dbReference type="ARBA" id="ARBA00022473"/>
    </source>
</evidence>
<evidence type="ECO:0000313" key="13">
    <source>
        <dbReference type="EMBL" id="KDO64638.1"/>
    </source>
</evidence>
<evidence type="ECO:0000256" key="4">
    <source>
        <dbReference type="ARBA" id="ARBA00023125"/>
    </source>
</evidence>
<keyword evidence="5 9" id="KW-0371">Homeobox</keyword>
<comment type="similarity">
    <text evidence="8">Belongs to the WUS homeobox family.</text>
</comment>
<dbReference type="STRING" id="2711.A0A067FBD5"/>
<dbReference type="FunFam" id="1.10.10.60:FF:000146">
    <property type="entry name" value="WUSCHEL-related homeobox 4"/>
    <property type="match status" value="1"/>
</dbReference>
<name>A0A067FBD5_CITSI</name>
<dbReference type="SMR" id="A0A067FBD5"/>
<keyword evidence="7 9" id="KW-0539">Nucleus</keyword>
<feature type="compositionally biased region" description="Basic and acidic residues" evidence="11">
    <location>
        <begin position="172"/>
        <end position="184"/>
    </location>
</feature>
<feature type="region of interest" description="Disordered" evidence="11">
    <location>
        <begin position="146"/>
        <end position="184"/>
    </location>
</feature>
<evidence type="ECO:0000256" key="5">
    <source>
        <dbReference type="ARBA" id="ARBA00023155"/>
    </source>
</evidence>
<gene>
    <name evidence="13" type="ORF">CISIN_1g035594mg</name>
</gene>
<keyword evidence="6" id="KW-0804">Transcription</keyword>
<proteinExistence type="inferred from homology"/>
<evidence type="ECO:0000256" key="10">
    <source>
        <dbReference type="RuleBase" id="RU000682"/>
    </source>
</evidence>
<dbReference type="InterPro" id="IPR009057">
    <property type="entry name" value="Homeodomain-like_sf"/>
</dbReference>
<sequence length="336" mass="38659">MSVTRDNQLNNIPADHNSSSGTLTRPLIQNPNAAFSPKNTNISEVPSYYDFTSQNTNLLPLNHHLADIAPDHAKSRVSEFNEQPLGSSRWNPTPEQLLALEEMYRRGTRTPSAEQIQHIASQLRRFGKIEGKNVFYWFQNHKARERQKRRRWESETNNSHQQKPHNTNHNIPGDKKDSGLRRTGYDLGQTKNWASSSYSEEFVSMYRAENTSCGPQYGWTQFDGRELQQGKSSTNITEAAEFMNATWHKMEYKKLLKTDDQNLSGFSLLDMKPYQQENEETKTLELFPLHRDDDDDGNSVNATKKDNNKVPITAINDTNNFTPSTSQYIEFLPLKN</sequence>
<dbReference type="GO" id="GO:0003700">
    <property type="term" value="F:DNA-binding transcription factor activity"/>
    <property type="evidence" value="ECO:0007669"/>
    <property type="project" value="InterPro"/>
</dbReference>
<evidence type="ECO:0000256" key="8">
    <source>
        <dbReference type="ARBA" id="ARBA00024040"/>
    </source>
</evidence>
<dbReference type="GO" id="GO:0005634">
    <property type="term" value="C:nucleus"/>
    <property type="evidence" value="ECO:0007669"/>
    <property type="project" value="UniProtKB-SubCell"/>
</dbReference>
<keyword evidence="3" id="KW-0805">Transcription regulation</keyword>
<dbReference type="CDD" id="cd00086">
    <property type="entry name" value="homeodomain"/>
    <property type="match status" value="1"/>
</dbReference>
<evidence type="ECO:0000256" key="7">
    <source>
        <dbReference type="ARBA" id="ARBA00023242"/>
    </source>
</evidence>
<evidence type="ECO:0000256" key="1">
    <source>
        <dbReference type="ARBA" id="ARBA00004123"/>
    </source>
</evidence>
<dbReference type="InterPro" id="IPR044555">
    <property type="entry name" value="WUSCHEL-like"/>
</dbReference>
<comment type="subcellular location">
    <subcellularLocation>
        <location evidence="1 9 10">Nucleus</location>
    </subcellularLocation>
</comment>
<dbReference type="InterPro" id="IPR001356">
    <property type="entry name" value="HD"/>
</dbReference>
<dbReference type="Pfam" id="PF00046">
    <property type="entry name" value="Homeodomain"/>
    <property type="match status" value="1"/>
</dbReference>
<feature type="DNA-binding region" description="Homeobox" evidence="9">
    <location>
        <begin position="85"/>
        <end position="149"/>
    </location>
</feature>
<keyword evidence="14" id="KW-1185">Reference proteome</keyword>
<evidence type="ECO:0000256" key="9">
    <source>
        <dbReference type="PROSITE-ProRule" id="PRU00108"/>
    </source>
</evidence>
<dbReference type="Proteomes" id="UP000027120">
    <property type="component" value="Unassembled WGS sequence"/>
</dbReference>
<evidence type="ECO:0000256" key="3">
    <source>
        <dbReference type="ARBA" id="ARBA00023015"/>
    </source>
</evidence>
<organism evidence="13 14">
    <name type="scientific">Citrus sinensis</name>
    <name type="common">Sweet orange</name>
    <name type="synonym">Citrus aurantium var. sinensis</name>
    <dbReference type="NCBI Taxonomy" id="2711"/>
    <lineage>
        <taxon>Eukaryota</taxon>
        <taxon>Viridiplantae</taxon>
        <taxon>Streptophyta</taxon>
        <taxon>Embryophyta</taxon>
        <taxon>Tracheophyta</taxon>
        <taxon>Spermatophyta</taxon>
        <taxon>Magnoliopsida</taxon>
        <taxon>eudicotyledons</taxon>
        <taxon>Gunneridae</taxon>
        <taxon>Pentapetalae</taxon>
        <taxon>rosids</taxon>
        <taxon>malvids</taxon>
        <taxon>Sapindales</taxon>
        <taxon>Rutaceae</taxon>
        <taxon>Aurantioideae</taxon>
        <taxon>Citrus</taxon>
    </lineage>
</organism>
<dbReference type="PANTHER" id="PTHR45940">
    <property type="entry name" value="WUSCHEL-RELATED HOMEOBOX 1-RELATED"/>
    <property type="match status" value="1"/>
</dbReference>
<dbReference type="PROSITE" id="PS50071">
    <property type="entry name" value="HOMEOBOX_2"/>
    <property type="match status" value="1"/>
</dbReference>
<dbReference type="SMART" id="SM00389">
    <property type="entry name" value="HOX"/>
    <property type="match status" value="1"/>
</dbReference>
<protein>
    <recommendedName>
        <fullName evidence="12">Homeobox domain-containing protein</fullName>
    </recommendedName>
</protein>